<keyword evidence="3 9" id="KW-0805">Transcription regulation</keyword>
<comment type="caution">
    <text evidence="13">The sequence shown here is derived from an EMBL/GenBank/DDBJ whole genome shotgun (WGS) entry which is preliminary data.</text>
</comment>
<dbReference type="Pfam" id="PF03449">
    <property type="entry name" value="GreA_GreB_N"/>
    <property type="match status" value="1"/>
</dbReference>
<dbReference type="Pfam" id="PF01272">
    <property type="entry name" value="GreA_GreB"/>
    <property type="match status" value="1"/>
</dbReference>
<dbReference type="GO" id="GO:0070063">
    <property type="term" value="F:RNA polymerase binding"/>
    <property type="evidence" value="ECO:0007669"/>
    <property type="project" value="InterPro"/>
</dbReference>
<evidence type="ECO:0000259" key="12">
    <source>
        <dbReference type="Pfam" id="PF03449"/>
    </source>
</evidence>
<organism evidence="13 14">
    <name type="scientific">Candidatus Avichristensenella intestinipullorum</name>
    <dbReference type="NCBI Taxonomy" id="2840693"/>
    <lineage>
        <taxon>Bacteria</taxon>
        <taxon>Bacillati</taxon>
        <taxon>Bacillota</taxon>
        <taxon>Clostridia</taxon>
        <taxon>Candidatus Avichristensenella</taxon>
    </lineage>
</organism>
<evidence type="ECO:0000256" key="7">
    <source>
        <dbReference type="ARBA" id="ARBA00024916"/>
    </source>
</evidence>
<dbReference type="NCBIfam" id="NF001263">
    <property type="entry name" value="PRK00226.1-4"/>
    <property type="match status" value="1"/>
</dbReference>
<evidence type="ECO:0000256" key="10">
    <source>
        <dbReference type="RuleBase" id="RU000556"/>
    </source>
</evidence>
<dbReference type="NCBIfam" id="TIGR01462">
    <property type="entry name" value="greA"/>
    <property type="match status" value="1"/>
</dbReference>
<reference evidence="13" key="1">
    <citation type="submission" date="2020-10" db="EMBL/GenBank/DDBJ databases">
        <authorList>
            <person name="Gilroy R."/>
        </authorList>
    </citation>
    <scope>NUCLEOTIDE SEQUENCE</scope>
    <source>
        <strain evidence="13">ChiHile30-977</strain>
    </source>
</reference>
<dbReference type="PANTHER" id="PTHR30437">
    <property type="entry name" value="TRANSCRIPTION ELONGATION FACTOR GREA"/>
    <property type="match status" value="1"/>
</dbReference>
<proteinExistence type="inferred from homology"/>
<name>A0A9D1CJ20_9FIRM</name>
<evidence type="ECO:0000259" key="11">
    <source>
        <dbReference type="Pfam" id="PF01272"/>
    </source>
</evidence>
<comment type="function">
    <text evidence="7 9 10">Necessary for efficient RNA polymerase transcription elongation past template-encoded arresting sites. The arresting sites in DNA have the property of trapping a certain fraction of elongating RNA polymerases that pass through, resulting in locked ternary complexes. Cleavage of the nascent transcript by cleavage factors such as GreA or GreB allows the resumption of elongation from the new 3'terminus. GreA releases sequences of 2 to 3 nucleotides.</text>
</comment>
<sequence length="162" mass="17643">MTDNNKGRPVISADGLAKLEEELSYYKLVKRKEIAEQIKTAIAFGDLSENAEYDEAKNEQARIEGHISQLENMLRTAVVVDHTDVSIDAVGVGTLVRVQDMKTGREVEYKIVGATEADPLEGRISNESPVGAALLGAKTGGEVSFAVPDGMRTLKVLEIRRD</sequence>
<dbReference type="GO" id="GO:0003746">
    <property type="term" value="F:translation elongation factor activity"/>
    <property type="evidence" value="ECO:0007669"/>
    <property type="project" value="UniProtKB-KW"/>
</dbReference>
<feature type="domain" description="Transcription elongation factor GreA/GreB C-terminal" evidence="11">
    <location>
        <begin position="88"/>
        <end position="160"/>
    </location>
</feature>
<dbReference type="InterPro" id="IPR036805">
    <property type="entry name" value="Tscrpt_elong_fac_GreA/B_N_sf"/>
</dbReference>
<evidence type="ECO:0000256" key="9">
    <source>
        <dbReference type="HAMAP-Rule" id="MF_00105"/>
    </source>
</evidence>
<keyword evidence="4" id="KW-0175">Coiled coil</keyword>
<dbReference type="GO" id="GO:0006354">
    <property type="term" value="P:DNA-templated transcription elongation"/>
    <property type="evidence" value="ECO:0007669"/>
    <property type="project" value="TreeGrafter"/>
</dbReference>
<dbReference type="PIRSF" id="PIRSF006092">
    <property type="entry name" value="GreA_GreB"/>
    <property type="match status" value="1"/>
</dbReference>
<dbReference type="GO" id="GO:0003677">
    <property type="term" value="F:DNA binding"/>
    <property type="evidence" value="ECO:0007669"/>
    <property type="project" value="UniProtKB-UniRule"/>
</dbReference>
<keyword evidence="6 9" id="KW-0804">Transcription</keyword>
<dbReference type="PANTHER" id="PTHR30437:SF4">
    <property type="entry name" value="TRANSCRIPTION ELONGATION FACTOR GREA"/>
    <property type="match status" value="1"/>
</dbReference>
<keyword evidence="13" id="KW-0648">Protein biosynthesis</keyword>
<dbReference type="Gene3D" id="1.10.287.180">
    <property type="entry name" value="Transcription elongation factor, GreA/GreB, N-terminal domain"/>
    <property type="match status" value="1"/>
</dbReference>
<dbReference type="Proteomes" id="UP000886819">
    <property type="component" value="Unassembled WGS sequence"/>
</dbReference>
<accession>A0A9D1CJ20</accession>
<dbReference type="HAMAP" id="MF_00105">
    <property type="entry name" value="GreA_GreB"/>
    <property type="match status" value="1"/>
</dbReference>
<evidence type="ECO:0000256" key="3">
    <source>
        <dbReference type="ARBA" id="ARBA00023015"/>
    </source>
</evidence>
<dbReference type="Gene3D" id="3.10.50.30">
    <property type="entry name" value="Transcription elongation factor, GreA/GreB, C-terminal domain"/>
    <property type="match status" value="1"/>
</dbReference>
<dbReference type="FunFam" id="1.10.287.180:FF:000001">
    <property type="entry name" value="Transcription elongation factor GreA"/>
    <property type="match status" value="1"/>
</dbReference>
<dbReference type="SUPFAM" id="SSF54534">
    <property type="entry name" value="FKBP-like"/>
    <property type="match status" value="1"/>
</dbReference>
<dbReference type="InterPro" id="IPR018151">
    <property type="entry name" value="TF_GreA/GreB_CS"/>
</dbReference>
<gene>
    <name evidence="9 13" type="primary">greA</name>
    <name evidence="13" type="ORF">IAA66_05000</name>
</gene>
<evidence type="ECO:0000256" key="8">
    <source>
        <dbReference type="ARBA" id="ARBA00030776"/>
    </source>
</evidence>
<evidence type="ECO:0000256" key="1">
    <source>
        <dbReference type="ARBA" id="ARBA00008213"/>
    </source>
</evidence>
<feature type="domain" description="Transcription elongation factor GreA/GreB N-terminal" evidence="12">
    <location>
        <begin position="11"/>
        <end position="79"/>
    </location>
</feature>
<evidence type="ECO:0000313" key="13">
    <source>
        <dbReference type="EMBL" id="HIQ62928.1"/>
    </source>
</evidence>
<dbReference type="SUPFAM" id="SSF46557">
    <property type="entry name" value="GreA transcript cleavage protein, N-terminal domain"/>
    <property type="match status" value="1"/>
</dbReference>
<dbReference type="PROSITE" id="PS00829">
    <property type="entry name" value="GREAB_1"/>
    <property type="match status" value="1"/>
</dbReference>
<evidence type="ECO:0000256" key="4">
    <source>
        <dbReference type="ARBA" id="ARBA00023054"/>
    </source>
</evidence>
<evidence type="ECO:0000313" key="14">
    <source>
        <dbReference type="Proteomes" id="UP000886819"/>
    </source>
</evidence>
<dbReference type="InterPro" id="IPR023459">
    <property type="entry name" value="Tscrpt_elong_fac_GreA/B_fam"/>
</dbReference>
<dbReference type="GO" id="GO:0032784">
    <property type="term" value="P:regulation of DNA-templated transcription elongation"/>
    <property type="evidence" value="ECO:0007669"/>
    <property type="project" value="UniProtKB-UniRule"/>
</dbReference>
<dbReference type="InterPro" id="IPR022691">
    <property type="entry name" value="Tscrpt_elong_fac_GreA/B_N"/>
</dbReference>
<dbReference type="InterPro" id="IPR028624">
    <property type="entry name" value="Tscrpt_elong_fac_GreA/B"/>
</dbReference>
<dbReference type="InterPro" id="IPR036953">
    <property type="entry name" value="GreA/GreB_C_sf"/>
</dbReference>
<evidence type="ECO:0000256" key="6">
    <source>
        <dbReference type="ARBA" id="ARBA00023163"/>
    </source>
</evidence>
<evidence type="ECO:0000256" key="5">
    <source>
        <dbReference type="ARBA" id="ARBA00023125"/>
    </source>
</evidence>
<comment type="similarity">
    <text evidence="1 9 10">Belongs to the GreA/GreB family.</text>
</comment>
<dbReference type="InterPro" id="IPR006359">
    <property type="entry name" value="Tscrpt_elong_fac_GreA"/>
</dbReference>
<dbReference type="AlphaFoldDB" id="A0A9D1CJ20"/>
<dbReference type="EMBL" id="DVFI01000077">
    <property type="protein sequence ID" value="HIQ62928.1"/>
    <property type="molecule type" value="Genomic_DNA"/>
</dbReference>
<protein>
    <recommendedName>
        <fullName evidence="2 9">Transcription elongation factor GreA</fullName>
    </recommendedName>
    <alternativeName>
        <fullName evidence="8 9">Transcript cleavage factor GreA</fullName>
    </alternativeName>
</protein>
<reference evidence="13" key="2">
    <citation type="journal article" date="2021" name="PeerJ">
        <title>Extensive microbial diversity within the chicken gut microbiome revealed by metagenomics and culture.</title>
        <authorList>
            <person name="Gilroy R."/>
            <person name="Ravi A."/>
            <person name="Getino M."/>
            <person name="Pursley I."/>
            <person name="Horton D.L."/>
            <person name="Alikhan N.F."/>
            <person name="Baker D."/>
            <person name="Gharbi K."/>
            <person name="Hall N."/>
            <person name="Watson M."/>
            <person name="Adriaenssens E.M."/>
            <person name="Foster-Nyarko E."/>
            <person name="Jarju S."/>
            <person name="Secka A."/>
            <person name="Antonio M."/>
            <person name="Oren A."/>
            <person name="Chaudhuri R.R."/>
            <person name="La Ragione R."/>
            <person name="Hildebrand F."/>
            <person name="Pallen M.J."/>
        </authorList>
    </citation>
    <scope>NUCLEOTIDE SEQUENCE</scope>
    <source>
        <strain evidence="13">ChiHile30-977</strain>
    </source>
</reference>
<evidence type="ECO:0000256" key="2">
    <source>
        <dbReference type="ARBA" id="ARBA00013729"/>
    </source>
</evidence>
<keyword evidence="5 9" id="KW-0238">DNA-binding</keyword>
<dbReference type="InterPro" id="IPR001437">
    <property type="entry name" value="Tscrpt_elong_fac_GreA/B_C"/>
</dbReference>
<keyword evidence="13" id="KW-0251">Elongation factor</keyword>